<sequence length="153" mass="16574">MLKKIISGGQTGVDRAALDVAMRLGIAHGGWIPRGRLTEDGPLPPHYQLREMPTEDYGARTEKNVLAADGTLIISRGRLTGGSDYTRKMALKHGKQLLHIDLNLGQRASDAGSLVASWAEMNRIETLNVAGPRASHDPGIYMDAINILTHALQ</sequence>
<gene>
    <name evidence="1" type="ORF">DSCA_58480</name>
</gene>
<proteinExistence type="predicted"/>
<dbReference type="KEGG" id="dalk:DSCA_58480"/>
<dbReference type="OrthoDB" id="283616at2"/>
<protein>
    <recommendedName>
        <fullName evidence="3">Molybdenum cofactor carrier</fullName>
    </recommendedName>
</protein>
<name>A0A5K7YTF4_9BACT</name>
<dbReference type="AlphaFoldDB" id="A0A5K7YTF4"/>
<dbReference type="RefSeq" id="WP_155319690.1">
    <property type="nucleotide sequence ID" value="NZ_AP021874.1"/>
</dbReference>
<dbReference type="SUPFAM" id="SSF102405">
    <property type="entry name" value="MCP/YpsA-like"/>
    <property type="match status" value="1"/>
</dbReference>
<keyword evidence="2" id="KW-1185">Reference proteome</keyword>
<dbReference type="EMBL" id="AP021874">
    <property type="protein sequence ID" value="BBO71918.1"/>
    <property type="molecule type" value="Genomic_DNA"/>
</dbReference>
<evidence type="ECO:0008006" key="3">
    <source>
        <dbReference type="Google" id="ProtNLM"/>
    </source>
</evidence>
<evidence type="ECO:0000313" key="1">
    <source>
        <dbReference type="EMBL" id="BBO71918.1"/>
    </source>
</evidence>
<dbReference type="Proteomes" id="UP000427906">
    <property type="component" value="Chromosome"/>
</dbReference>
<organism evidence="1 2">
    <name type="scientific">Desulfosarcina alkanivorans</name>
    <dbReference type="NCBI Taxonomy" id="571177"/>
    <lineage>
        <taxon>Bacteria</taxon>
        <taxon>Pseudomonadati</taxon>
        <taxon>Thermodesulfobacteriota</taxon>
        <taxon>Desulfobacteria</taxon>
        <taxon>Desulfobacterales</taxon>
        <taxon>Desulfosarcinaceae</taxon>
        <taxon>Desulfosarcina</taxon>
    </lineage>
</organism>
<dbReference type="Gene3D" id="3.40.50.450">
    <property type="match status" value="1"/>
</dbReference>
<accession>A0A5K7YTF4</accession>
<dbReference type="InterPro" id="IPR024755">
    <property type="entry name" value="cpYpsA"/>
</dbReference>
<dbReference type="Pfam" id="PF12694">
    <property type="entry name" value="cpYpsA"/>
    <property type="match status" value="1"/>
</dbReference>
<evidence type="ECO:0000313" key="2">
    <source>
        <dbReference type="Proteomes" id="UP000427906"/>
    </source>
</evidence>
<reference evidence="1 2" key="1">
    <citation type="submission" date="2019-11" db="EMBL/GenBank/DDBJ databases">
        <title>Comparative genomics of hydrocarbon-degrading Desulfosarcina strains.</title>
        <authorList>
            <person name="Watanabe M."/>
            <person name="Kojima H."/>
            <person name="Fukui M."/>
        </authorList>
    </citation>
    <scope>NUCLEOTIDE SEQUENCE [LARGE SCALE GENOMIC DNA]</scope>
    <source>
        <strain evidence="1 2">PL12</strain>
    </source>
</reference>